<feature type="region of interest" description="Disordered" evidence="8">
    <location>
        <begin position="812"/>
        <end position="858"/>
    </location>
</feature>
<feature type="domain" description="TonB-dependent receptor plug" evidence="10">
    <location>
        <begin position="162"/>
        <end position="246"/>
    </location>
</feature>
<keyword evidence="5 9" id="KW-0732">Signal</keyword>
<feature type="domain" description="Outer membrane protein beta-barrel" evidence="11">
    <location>
        <begin position="399"/>
        <end position="803"/>
    </location>
</feature>
<dbReference type="Gene3D" id="2.40.170.20">
    <property type="entry name" value="TonB-dependent receptor, beta-barrel domain"/>
    <property type="match status" value="1"/>
</dbReference>
<evidence type="ECO:0000259" key="10">
    <source>
        <dbReference type="Pfam" id="PF07715"/>
    </source>
</evidence>
<accession>A0A840TLN8</accession>
<reference evidence="12 13" key="1">
    <citation type="submission" date="2020-08" db="EMBL/GenBank/DDBJ databases">
        <title>Genomic Encyclopedia of Type Strains, Phase IV (KMG-IV): sequencing the most valuable type-strain genomes for metagenomic binning, comparative biology and taxonomic classification.</title>
        <authorList>
            <person name="Goeker M."/>
        </authorList>
    </citation>
    <scope>NUCLEOTIDE SEQUENCE [LARGE SCALE GENOMIC DNA]</scope>
    <source>
        <strain evidence="12 13">DSM 105074</strain>
    </source>
</reference>
<feature type="signal peptide" evidence="9">
    <location>
        <begin position="1"/>
        <end position="20"/>
    </location>
</feature>
<evidence type="ECO:0000256" key="3">
    <source>
        <dbReference type="ARBA" id="ARBA00022452"/>
    </source>
</evidence>
<dbReference type="PANTHER" id="PTHR30069:SF29">
    <property type="entry name" value="HEMOGLOBIN AND HEMOGLOBIN-HAPTOGLOBIN-BINDING PROTEIN 1-RELATED"/>
    <property type="match status" value="1"/>
</dbReference>
<dbReference type="Pfam" id="PF13715">
    <property type="entry name" value="CarbopepD_reg_2"/>
    <property type="match status" value="1"/>
</dbReference>
<protein>
    <submittedName>
        <fullName evidence="12">Outer membrane receptor for ferrienterochelin and colicin</fullName>
    </submittedName>
</protein>
<dbReference type="PANTHER" id="PTHR30069">
    <property type="entry name" value="TONB-DEPENDENT OUTER MEMBRANE RECEPTOR"/>
    <property type="match status" value="1"/>
</dbReference>
<name>A0A840TLN8_9BACT</name>
<evidence type="ECO:0000256" key="8">
    <source>
        <dbReference type="SAM" id="MobiDB-lite"/>
    </source>
</evidence>
<dbReference type="AlphaFoldDB" id="A0A840TLN8"/>
<keyword evidence="2" id="KW-0813">Transport</keyword>
<dbReference type="InterPro" id="IPR008969">
    <property type="entry name" value="CarboxyPept-like_regulatory"/>
</dbReference>
<dbReference type="Pfam" id="PF07715">
    <property type="entry name" value="Plug"/>
    <property type="match status" value="1"/>
</dbReference>
<dbReference type="InterPro" id="IPR041700">
    <property type="entry name" value="OMP_b-brl_3"/>
</dbReference>
<feature type="chain" id="PRO_5032440565" evidence="9">
    <location>
        <begin position="21"/>
        <end position="858"/>
    </location>
</feature>
<evidence type="ECO:0000256" key="1">
    <source>
        <dbReference type="ARBA" id="ARBA00004571"/>
    </source>
</evidence>
<dbReference type="InterPro" id="IPR012910">
    <property type="entry name" value="Plug_dom"/>
</dbReference>
<keyword evidence="3" id="KW-1134">Transmembrane beta strand</keyword>
<evidence type="ECO:0000256" key="5">
    <source>
        <dbReference type="ARBA" id="ARBA00022729"/>
    </source>
</evidence>
<evidence type="ECO:0000256" key="7">
    <source>
        <dbReference type="ARBA" id="ARBA00023237"/>
    </source>
</evidence>
<feature type="compositionally biased region" description="Gly residues" evidence="8">
    <location>
        <begin position="844"/>
        <end position="858"/>
    </location>
</feature>
<sequence length="858" mass="93446">MNKFSILLAISFALTATAYAQVPGFPGGQPQPTVIPGTSDDVSKGNSKISGVLIDSVSKQPVEFAVVGLWNPKTNQPIDGTTTDDKGKFEIKGIAAGKYQLKFSFIGYKSFDKDIEIGRRDNIDLGSVTLAPDIVQLQEVNVVGQTELIEERVDRLVFNAEKDVTSRGGDATDVMRKVPMLTVDLDGNVSLRGSSNVRVLINNKPSTIIASSVGDALRQIPADMIKTVEVITSPSARYDAEGTGGIINIITKKNTLQGLTLDINSGVGNRGANLGLNGSYRVGKMGFTLGGFGRANYNVKGEGESIQRSVAGAANPFSIQQNSSSMNQGAFGRYTLGWDYDIDKNTFLTASVRYGTRNQFTDQNIKTLQTFPNSINSTFRSVDSKDLSGTVDINVDYTKTLKKPQQELSILTLFSRNNRTNDFDASIHNGGFGTGSLLDREFNRNSSYNQESTVEINYQSPIKKNQLVEMGGKGIMRQVKSDFNFTSQLRPDRIGSLNYDQNVGAAYFSYTLTTKNKYSFKLGTRYEYTDISGVEQGDTRLDIPNYHNLVPSLNVSKTLKGGRTVKAAYNRRLQRPGIQFLNPNINDANPQNITVGNPNLRPELTDQFELSTSWFKKSIYLNFSAFARNTNNSIENIRETLEGGVIRTTYGNIGQKQNYGVNIFGNITLFSIWQLGGGVDSYYAIINNNSSGSNAAALGASNEGLVLSGRLFTNLTLKNGWGIQGFGFMRGREVQLQGYQTGFGIYSLGFKKDFNEKRGSFGLSTENFLANTFKLRTELSTPTFTQSSVNALYNRGVRVNFSYKIGKMSFNDQPRRRKSINNDDVKSGGDGGGDGAQPQAAPGGAPGGGGGGGRPRGK</sequence>
<comment type="caution">
    <text evidence="12">The sequence shown here is derived from an EMBL/GenBank/DDBJ whole genome shotgun (WGS) entry which is preliminary data.</text>
</comment>
<gene>
    <name evidence="12" type="ORF">HNQ92_003284</name>
</gene>
<evidence type="ECO:0000256" key="2">
    <source>
        <dbReference type="ARBA" id="ARBA00022448"/>
    </source>
</evidence>
<dbReference type="Gene3D" id="2.170.130.10">
    <property type="entry name" value="TonB-dependent receptor, plug domain"/>
    <property type="match status" value="1"/>
</dbReference>
<dbReference type="InterPro" id="IPR036942">
    <property type="entry name" value="Beta-barrel_TonB_sf"/>
</dbReference>
<dbReference type="Proteomes" id="UP000557307">
    <property type="component" value="Unassembled WGS sequence"/>
</dbReference>
<keyword evidence="12" id="KW-0675">Receptor</keyword>
<dbReference type="RefSeq" id="WP_184175067.1">
    <property type="nucleotide sequence ID" value="NZ_JACHGF010000004.1"/>
</dbReference>
<organism evidence="12 13">
    <name type="scientific">Rhabdobacter roseus</name>
    <dbReference type="NCBI Taxonomy" id="1655419"/>
    <lineage>
        <taxon>Bacteria</taxon>
        <taxon>Pseudomonadati</taxon>
        <taxon>Bacteroidota</taxon>
        <taxon>Cytophagia</taxon>
        <taxon>Cytophagales</taxon>
        <taxon>Cytophagaceae</taxon>
        <taxon>Rhabdobacter</taxon>
    </lineage>
</organism>
<evidence type="ECO:0000313" key="13">
    <source>
        <dbReference type="Proteomes" id="UP000557307"/>
    </source>
</evidence>
<keyword evidence="7" id="KW-0998">Cell outer membrane</keyword>
<dbReference type="InterPro" id="IPR037066">
    <property type="entry name" value="Plug_dom_sf"/>
</dbReference>
<evidence type="ECO:0000313" key="12">
    <source>
        <dbReference type="EMBL" id="MBB5285136.1"/>
    </source>
</evidence>
<dbReference type="SUPFAM" id="SSF49464">
    <property type="entry name" value="Carboxypeptidase regulatory domain-like"/>
    <property type="match status" value="1"/>
</dbReference>
<keyword evidence="13" id="KW-1185">Reference proteome</keyword>
<comment type="subcellular location">
    <subcellularLocation>
        <location evidence="1">Cell outer membrane</location>
        <topology evidence="1">Multi-pass membrane protein</topology>
    </subcellularLocation>
</comment>
<dbReference type="GO" id="GO:0044718">
    <property type="term" value="P:siderophore transmembrane transport"/>
    <property type="evidence" value="ECO:0007669"/>
    <property type="project" value="TreeGrafter"/>
</dbReference>
<dbReference type="SUPFAM" id="SSF56935">
    <property type="entry name" value="Porins"/>
    <property type="match status" value="1"/>
</dbReference>
<dbReference type="GO" id="GO:0015344">
    <property type="term" value="F:siderophore uptake transmembrane transporter activity"/>
    <property type="evidence" value="ECO:0007669"/>
    <property type="project" value="TreeGrafter"/>
</dbReference>
<evidence type="ECO:0000256" key="6">
    <source>
        <dbReference type="ARBA" id="ARBA00023136"/>
    </source>
</evidence>
<evidence type="ECO:0000259" key="11">
    <source>
        <dbReference type="Pfam" id="PF14905"/>
    </source>
</evidence>
<dbReference type="InterPro" id="IPR039426">
    <property type="entry name" value="TonB-dep_rcpt-like"/>
</dbReference>
<dbReference type="Gene3D" id="2.60.40.1120">
    <property type="entry name" value="Carboxypeptidase-like, regulatory domain"/>
    <property type="match status" value="1"/>
</dbReference>
<evidence type="ECO:0000256" key="9">
    <source>
        <dbReference type="SAM" id="SignalP"/>
    </source>
</evidence>
<keyword evidence="4" id="KW-0812">Transmembrane</keyword>
<dbReference type="Pfam" id="PF14905">
    <property type="entry name" value="OMP_b-brl_3"/>
    <property type="match status" value="1"/>
</dbReference>
<proteinExistence type="predicted"/>
<keyword evidence="6" id="KW-0472">Membrane</keyword>
<dbReference type="EMBL" id="JACHGF010000004">
    <property type="protein sequence ID" value="MBB5285136.1"/>
    <property type="molecule type" value="Genomic_DNA"/>
</dbReference>
<evidence type="ECO:0000256" key="4">
    <source>
        <dbReference type="ARBA" id="ARBA00022692"/>
    </source>
</evidence>
<dbReference type="GO" id="GO:0009279">
    <property type="term" value="C:cell outer membrane"/>
    <property type="evidence" value="ECO:0007669"/>
    <property type="project" value="UniProtKB-SubCell"/>
</dbReference>